<dbReference type="CDD" id="cd00067">
    <property type="entry name" value="GAL4"/>
    <property type="match status" value="1"/>
</dbReference>
<evidence type="ECO:0000256" key="5">
    <source>
        <dbReference type="ARBA" id="ARBA00023242"/>
    </source>
</evidence>
<evidence type="ECO:0000256" key="1">
    <source>
        <dbReference type="ARBA" id="ARBA00004123"/>
    </source>
</evidence>
<evidence type="ECO:0000259" key="6">
    <source>
        <dbReference type="PROSITE" id="PS50048"/>
    </source>
</evidence>
<keyword evidence="4" id="KW-0804">Transcription</keyword>
<name>A0A1S9REI5_PENBI</name>
<keyword evidence="5" id="KW-0539">Nucleus</keyword>
<accession>A0A1S9REI5</accession>
<dbReference type="Proteomes" id="UP000190744">
    <property type="component" value="Unassembled WGS sequence"/>
</dbReference>
<feature type="domain" description="Zn(2)-C6 fungal-type" evidence="6">
    <location>
        <begin position="10"/>
        <end position="41"/>
    </location>
</feature>
<sequence>MSEAHRSLSACLRCRRQKLKCGGPSKIPCQRCKVSHAECVFVPPRATQPAANVLDLDAKTDHLERRLDLMERQLRLEIEILRAGLAQNSPTVEPANPHDSLLPSNTAVLSAVSRDITSNTASPTITAGSEWDELYTFFRANCSTVIAVIDDQLFLTSEAIKNHPLMSAVIRTIASRAMRPETYQSHVAAVDKLIMHTFQGPVPDFLGVYAMMLFATWTGRTRLMGYVASVATELRLHEAAVLIGNKDIDHTPELVESARAWFTLCCLDLQMNLSRPFVINNMKQYLGFAKHLVMSPYHRPVDNRICAYIQGFTIAGDLKGKLQDSQMRCKPLSQAAVDLLTSSDEAVDNWLHKMTNKFHPLYQAFPEKQDRNRLLIPFAFMKLYINGLALQGMGSVDDLSSDPVRIGFIQRALDSASLMIQTQYESPGFRRSFKYTMDYSGIPAYYAILFILKALPLAHSLVDSRHLLTRVQQAAEMFEEAGAQDTANELRRDSDLLAELTQTALSPRVAQNSSSDIQLSELFDIPNFLEEMQTWDENFPALGIFPWE</sequence>
<organism evidence="7 8">
    <name type="scientific">Penicillium brasilianum</name>
    <dbReference type="NCBI Taxonomy" id="104259"/>
    <lineage>
        <taxon>Eukaryota</taxon>
        <taxon>Fungi</taxon>
        <taxon>Dikarya</taxon>
        <taxon>Ascomycota</taxon>
        <taxon>Pezizomycotina</taxon>
        <taxon>Eurotiomycetes</taxon>
        <taxon>Eurotiomycetidae</taxon>
        <taxon>Eurotiales</taxon>
        <taxon>Aspergillaceae</taxon>
        <taxon>Penicillium</taxon>
    </lineage>
</organism>
<evidence type="ECO:0000313" key="8">
    <source>
        <dbReference type="Proteomes" id="UP000190744"/>
    </source>
</evidence>
<dbReference type="PROSITE" id="PS00463">
    <property type="entry name" value="ZN2_CY6_FUNGAL_1"/>
    <property type="match status" value="1"/>
</dbReference>
<dbReference type="GO" id="GO:0000981">
    <property type="term" value="F:DNA-binding transcription factor activity, RNA polymerase II-specific"/>
    <property type="evidence" value="ECO:0007669"/>
    <property type="project" value="InterPro"/>
</dbReference>
<reference evidence="8" key="1">
    <citation type="submission" date="2015-09" db="EMBL/GenBank/DDBJ databases">
        <authorList>
            <person name="Fill T.P."/>
            <person name="Baretta J.F."/>
            <person name="de Almeida L.G."/>
            <person name="Rocha M."/>
            <person name="de Souza D.H."/>
            <person name="Malavazi I."/>
            <person name="Cerdeira L.T."/>
            <person name="Hong H."/>
            <person name="Samborskyy M."/>
            <person name="de Vasconcelos A.T."/>
            <person name="Leadlay P."/>
            <person name="Rodrigues-Filho E."/>
        </authorList>
    </citation>
    <scope>NUCLEOTIDE SEQUENCE [LARGE SCALE GENOMIC DNA]</scope>
    <source>
        <strain evidence="8">LaBioMMi 136</strain>
    </source>
</reference>
<dbReference type="Pfam" id="PF00172">
    <property type="entry name" value="Zn_clus"/>
    <property type="match status" value="1"/>
</dbReference>
<keyword evidence="2" id="KW-0805">Transcription regulation</keyword>
<dbReference type="InterPro" id="IPR036864">
    <property type="entry name" value="Zn2-C6_fun-type_DNA-bd_sf"/>
</dbReference>
<evidence type="ECO:0000256" key="4">
    <source>
        <dbReference type="ARBA" id="ARBA00023163"/>
    </source>
</evidence>
<keyword evidence="3" id="KW-0238">DNA-binding</keyword>
<dbReference type="SMART" id="SM00066">
    <property type="entry name" value="GAL4"/>
    <property type="match status" value="1"/>
</dbReference>
<dbReference type="PROSITE" id="PS50048">
    <property type="entry name" value="ZN2_CY6_FUNGAL_2"/>
    <property type="match status" value="1"/>
</dbReference>
<dbReference type="InterPro" id="IPR051089">
    <property type="entry name" value="prtT"/>
</dbReference>
<comment type="subcellular location">
    <subcellularLocation>
        <location evidence="1">Nucleus</location>
    </subcellularLocation>
</comment>
<gene>
    <name evidence="7" type="ORF">PEBR_32570</name>
</gene>
<dbReference type="Gene3D" id="4.10.240.10">
    <property type="entry name" value="Zn(2)-C6 fungal-type DNA-binding domain"/>
    <property type="match status" value="1"/>
</dbReference>
<dbReference type="PANTHER" id="PTHR31845">
    <property type="entry name" value="FINGER DOMAIN PROTEIN, PUTATIVE-RELATED"/>
    <property type="match status" value="1"/>
</dbReference>
<evidence type="ECO:0000256" key="3">
    <source>
        <dbReference type="ARBA" id="ARBA00023125"/>
    </source>
</evidence>
<dbReference type="GO" id="GO:0008270">
    <property type="term" value="F:zinc ion binding"/>
    <property type="evidence" value="ECO:0007669"/>
    <property type="project" value="InterPro"/>
</dbReference>
<dbReference type="InterPro" id="IPR001138">
    <property type="entry name" value="Zn2Cys6_DnaBD"/>
</dbReference>
<dbReference type="PANTHER" id="PTHR31845:SF17">
    <property type="entry name" value="ZN(II)2CYS6 TRANSCRIPTION FACTOR (EUROFUNG)"/>
    <property type="match status" value="1"/>
</dbReference>
<evidence type="ECO:0000313" key="7">
    <source>
        <dbReference type="EMBL" id="OOQ83944.1"/>
    </source>
</evidence>
<dbReference type="GO" id="GO:0005634">
    <property type="term" value="C:nucleus"/>
    <property type="evidence" value="ECO:0007669"/>
    <property type="project" value="UniProtKB-SubCell"/>
</dbReference>
<dbReference type="SUPFAM" id="SSF57701">
    <property type="entry name" value="Zn2/Cys6 DNA-binding domain"/>
    <property type="match status" value="1"/>
</dbReference>
<dbReference type="EMBL" id="LJBN01000188">
    <property type="protein sequence ID" value="OOQ83944.1"/>
    <property type="molecule type" value="Genomic_DNA"/>
</dbReference>
<dbReference type="AlphaFoldDB" id="A0A1S9REI5"/>
<evidence type="ECO:0000256" key="2">
    <source>
        <dbReference type="ARBA" id="ARBA00023015"/>
    </source>
</evidence>
<dbReference type="GO" id="GO:0000976">
    <property type="term" value="F:transcription cis-regulatory region binding"/>
    <property type="evidence" value="ECO:0007669"/>
    <property type="project" value="TreeGrafter"/>
</dbReference>
<comment type="caution">
    <text evidence="7">The sequence shown here is derived from an EMBL/GenBank/DDBJ whole genome shotgun (WGS) entry which is preliminary data.</text>
</comment>
<proteinExistence type="predicted"/>
<dbReference type="CDD" id="cd12148">
    <property type="entry name" value="fungal_TF_MHR"/>
    <property type="match status" value="1"/>
</dbReference>
<protein>
    <recommendedName>
        <fullName evidence="6">Zn(2)-C6 fungal-type domain-containing protein</fullName>
    </recommendedName>
</protein>